<evidence type="ECO:0000313" key="3">
    <source>
        <dbReference type="Proteomes" id="UP001208689"/>
    </source>
</evidence>
<dbReference type="Proteomes" id="UP001208689">
    <property type="component" value="Chromosome"/>
</dbReference>
<organism evidence="2 3">
    <name type="scientific">Candidatus Lokiarchaeum ossiferum</name>
    <dbReference type="NCBI Taxonomy" id="2951803"/>
    <lineage>
        <taxon>Archaea</taxon>
        <taxon>Promethearchaeati</taxon>
        <taxon>Promethearchaeota</taxon>
        <taxon>Promethearchaeia</taxon>
        <taxon>Promethearchaeales</taxon>
        <taxon>Promethearchaeaceae</taxon>
        <taxon>Candidatus Lokiarchaeum</taxon>
    </lineage>
</organism>
<feature type="region of interest" description="Disordered" evidence="1">
    <location>
        <begin position="1"/>
        <end position="24"/>
    </location>
</feature>
<gene>
    <name evidence="2" type="ORF">NEF87_000037</name>
</gene>
<accession>A0ABY6HLI7</accession>
<keyword evidence="3" id="KW-1185">Reference proteome</keyword>
<proteinExistence type="predicted"/>
<evidence type="ECO:0008006" key="4">
    <source>
        <dbReference type="Google" id="ProtNLM"/>
    </source>
</evidence>
<name>A0ABY6HLI7_9ARCH</name>
<evidence type="ECO:0000256" key="1">
    <source>
        <dbReference type="SAM" id="MobiDB-lite"/>
    </source>
</evidence>
<protein>
    <recommendedName>
        <fullName evidence="4">ArsR family transcriptional regulator</fullName>
    </recommendedName>
</protein>
<evidence type="ECO:0000313" key="2">
    <source>
        <dbReference type="EMBL" id="UYP43752.1"/>
    </source>
</evidence>
<sequence>MAEEDPIILPDLPQENKTRHRDPKGNELQVYEFLRSIEGPASFHEIQTALSMTPGALQATIKRSLDRKADYQIFESSMISPKTNRKIRIFSWNPEILPEPEDVIDTGIFSGKMIDTPDKTAKILPLRMENPTVEILNNLVDLVPDYANIGELFSLAITQYLRSIPNDLILQALNKDLPEDQENE</sequence>
<dbReference type="EMBL" id="CP104013">
    <property type="protein sequence ID" value="UYP43752.1"/>
    <property type="molecule type" value="Genomic_DNA"/>
</dbReference>
<reference evidence="2" key="1">
    <citation type="submission" date="2022-09" db="EMBL/GenBank/DDBJ databases">
        <title>Actin cytoskeleton and complex cell architecture in an #Asgard archaeon.</title>
        <authorList>
            <person name="Ponce Toledo R.I."/>
            <person name="Schleper C."/>
            <person name="Rodrigues Oliveira T."/>
            <person name="Wollweber F."/>
            <person name="Xu J."/>
            <person name="Rittmann S."/>
            <person name="Klingl A."/>
            <person name="Pilhofer M."/>
        </authorList>
    </citation>
    <scope>NUCLEOTIDE SEQUENCE</scope>
    <source>
        <strain evidence="2">B-35</strain>
    </source>
</reference>